<dbReference type="AlphaFoldDB" id="A0A1H2VJP9"/>
<gene>
    <name evidence="15" type="ORF">SAMN04488001_1544</name>
</gene>
<dbReference type="EMBL" id="FNOI01000002">
    <property type="protein sequence ID" value="SDW68468.1"/>
    <property type="molecule type" value="Genomic_DNA"/>
</dbReference>
<evidence type="ECO:0000256" key="3">
    <source>
        <dbReference type="ARBA" id="ARBA00022475"/>
    </source>
</evidence>
<dbReference type="CDD" id="cd13972">
    <property type="entry name" value="UbiB"/>
    <property type="match status" value="1"/>
</dbReference>
<evidence type="ECO:0000256" key="1">
    <source>
        <dbReference type="ARBA" id="ARBA00005020"/>
    </source>
</evidence>
<dbReference type="InterPro" id="IPR045308">
    <property type="entry name" value="UbiB_bact"/>
</dbReference>
<dbReference type="InterPro" id="IPR010232">
    <property type="entry name" value="UbiB"/>
</dbReference>
<dbReference type="SUPFAM" id="SSF56112">
    <property type="entry name" value="Protein kinase-like (PK-like)"/>
    <property type="match status" value="1"/>
</dbReference>
<evidence type="ECO:0000256" key="9">
    <source>
        <dbReference type="ARBA" id="ARBA00022777"/>
    </source>
</evidence>
<dbReference type="GO" id="GO:0005524">
    <property type="term" value="F:ATP binding"/>
    <property type="evidence" value="ECO:0007669"/>
    <property type="project" value="UniProtKB-KW"/>
</dbReference>
<keyword evidence="3" id="KW-1003">Cell membrane</keyword>
<evidence type="ECO:0000313" key="15">
    <source>
        <dbReference type="EMBL" id="SDW68468.1"/>
    </source>
</evidence>
<accession>A0A1H2VJP9</accession>
<dbReference type="InterPro" id="IPR050154">
    <property type="entry name" value="UbiB_kinase"/>
</dbReference>
<dbReference type="UniPathway" id="UPA00232"/>
<comment type="similarity">
    <text evidence="2">Belongs to the protein kinase superfamily. ADCK protein kinase family.</text>
</comment>
<keyword evidence="10" id="KW-0067">ATP-binding</keyword>
<evidence type="ECO:0000256" key="6">
    <source>
        <dbReference type="ARBA" id="ARBA00022688"/>
    </source>
</evidence>
<name>A0A1H2VJP9_9RHOB</name>
<evidence type="ECO:0000256" key="4">
    <source>
        <dbReference type="ARBA" id="ARBA00022519"/>
    </source>
</evidence>
<dbReference type="STRING" id="670155.SAMN04488001_1544"/>
<keyword evidence="9" id="KW-0418">Kinase</keyword>
<keyword evidence="4" id="KW-0997">Cell inner membrane</keyword>
<evidence type="ECO:0000256" key="7">
    <source>
        <dbReference type="ARBA" id="ARBA00022692"/>
    </source>
</evidence>
<feature type="transmembrane region" description="Helical" evidence="13">
    <location>
        <begin position="489"/>
        <end position="509"/>
    </location>
</feature>
<keyword evidence="5" id="KW-0808">Transferase</keyword>
<reference evidence="16" key="1">
    <citation type="submission" date="2016-10" db="EMBL/GenBank/DDBJ databases">
        <authorList>
            <person name="Varghese N."/>
            <person name="Submissions S."/>
        </authorList>
    </citation>
    <scope>NUCLEOTIDE SEQUENCE [LARGE SCALE GENOMIC DNA]</scope>
    <source>
        <strain evidence="16">DSM 26922</strain>
    </source>
</reference>
<dbReference type="GO" id="GO:0006744">
    <property type="term" value="P:ubiquinone biosynthetic process"/>
    <property type="evidence" value="ECO:0007669"/>
    <property type="project" value="UniProtKB-UniPathway"/>
</dbReference>
<evidence type="ECO:0000256" key="8">
    <source>
        <dbReference type="ARBA" id="ARBA00022741"/>
    </source>
</evidence>
<keyword evidence="8" id="KW-0547">Nucleotide-binding</keyword>
<evidence type="ECO:0000256" key="5">
    <source>
        <dbReference type="ARBA" id="ARBA00022679"/>
    </source>
</evidence>
<dbReference type="NCBIfam" id="TIGR01982">
    <property type="entry name" value="UbiB"/>
    <property type="match status" value="1"/>
</dbReference>
<keyword evidence="11 13" id="KW-1133">Transmembrane helix</keyword>
<keyword evidence="12 13" id="KW-0472">Membrane</keyword>
<organism evidence="15 16">
    <name type="scientific">Litoreibacter albidus</name>
    <dbReference type="NCBI Taxonomy" id="670155"/>
    <lineage>
        <taxon>Bacteria</taxon>
        <taxon>Pseudomonadati</taxon>
        <taxon>Pseudomonadota</taxon>
        <taxon>Alphaproteobacteria</taxon>
        <taxon>Rhodobacterales</taxon>
        <taxon>Roseobacteraceae</taxon>
        <taxon>Litoreibacter</taxon>
    </lineage>
</organism>
<dbReference type="InterPro" id="IPR011009">
    <property type="entry name" value="Kinase-like_dom_sf"/>
</dbReference>
<dbReference type="Pfam" id="PF03109">
    <property type="entry name" value="ABC1"/>
    <property type="match status" value="1"/>
</dbReference>
<dbReference type="InterPro" id="IPR004147">
    <property type="entry name" value="ABC1_dom"/>
</dbReference>
<dbReference type="GO" id="GO:0016301">
    <property type="term" value="F:kinase activity"/>
    <property type="evidence" value="ECO:0007669"/>
    <property type="project" value="UniProtKB-KW"/>
</dbReference>
<proteinExistence type="inferred from homology"/>
<dbReference type="PANTHER" id="PTHR10566">
    <property type="entry name" value="CHAPERONE-ACTIVITY OF BC1 COMPLEX CABC1 -RELATED"/>
    <property type="match status" value="1"/>
</dbReference>
<evidence type="ECO:0000256" key="13">
    <source>
        <dbReference type="SAM" id="Phobius"/>
    </source>
</evidence>
<protein>
    <submittedName>
        <fullName evidence="15">2-octaprenylphenol hydroxylase</fullName>
    </submittedName>
</protein>
<evidence type="ECO:0000256" key="2">
    <source>
        <dbReference type="ARBA" id="ARBA00009670"/>
    </source>
</evidence>
<evidence type="ECO:0000256" key="10">
    <source>
        <dbReference type="ARBA" id="ARBA00022840"/>
    </source>
</evidence>
<keyword evidence="7 13" id="KW-0812">Transmembrane</keyword>
<dbReference type="PANTHER" id="PTHR10566:SF113">
    <property type="entry name" value="PROTEIN ACTIVITY OF BC1 COMPLEX KINASE 7, CHLOROPLASTIC"/>
    <property type="match status" value="1"/>
</dbReference>
<dbReference type="OrthoDB" id="9795390at2"/>
<comment type="pathway">
    <text evidence="1">Cofactor biosynthesis; ubiquinone biosynthesis [regulation].</text>
</comment>
<evidence type="ECO:0000259" key="14">
    <source>
        <dbReference type="Pfam" id="PF03109"/>
    </source>
</evidence>
<feature type="domain" description="ABC1 atypical kinase-like" evidence="14">
    <location>
        <begin position="97"/>
        <end position="342"/>
    </location>
</feature>
<dbReference type="Proteomes" id="UP000199441">
    <property type="component" value="Unassembled WGS sequence"/>
</dbReference>
<keyword evidence="6" id="KW-0831">Ubiquinone biosynthesis</keyword>
<evidence type="ECO:0000256" key="12">
    <source>
        <dbReference type="ARBA" id="ARBA00023136"/>
    </source>
</evidence>
<evidence type="ECO:0000313" key="16">
    <source>
        <dbReference type="Proteomes" id="UP000199441"/>
    </source>
</evidence>
<evidence type="ECO:0000256" key="11">
    <source>
        <dbReference type="ARBA" id="ARBA00022989"/>
    </source>
</evidence>
<sequence>MRGPHNVWRLIRTGATLERTGAMNLALDAFDAPAPLRLVARVMAWPFKWLGHKGDPSMPPAVRALSALGPAYIKFGQVLSTRPDVVGDELALQLRVLQDKLPPFPTAYAIATVEEELGASLATIFSEFSEPVAAASIAQVHKARLKETGEEVAVKILRPGIEKAFRKDIDAFYFAASMIELLSPSSRRLHPTEVIKHFDGVVRGELDLRMEAAAAGEYAAKTAGDVGFVVPKTHFFHSAERVMTMEWAEGIAFGDVEAIDAAGHDRKLLGERVLQLFLRQALNDGYFHADMHQGNLKVSPSGDIIAYDFGIMGRIDEYTRRAYAEILIGFIRKDYRRVAEVHFEAGYVPADRDIDDFAQALRAVGEPIFGMNATQISMAHLLAYLFEVTERFGMETRTELILLQRTMVVVEGVARTMHPEINIWQVAQPVVEDYIKENVGPKALLRDLVSTVQVLGRFGPKLPKLMETALNQSHDSERAIRKDQPNGRLIGFMWGIGVAAAAWVVWLLLS</sequence>
<keyword evidence="16" id="KW-1185">Reference proteome</keyword>
<dbReference type="RefSeq" id="WP_089946289.1">
    <property type="nucleotide sequence ID" value="NZ_FNOI01000002.1"/>
</dbReference>